<organism evidence="1 2">
    <name type="scientific">Seminavis robusta</name>
    <dbReference type="NCBI Taxonomy" id="568900"/>
    <lineage>
        <taxon>Eukaryota</taxon>
        <taxon>Sar</taxon>
        <taxon>Stramenopiles</taxon>
        <taxon>Ochrophyta</taxon>
        <taxon>Bacillariophyta</taxon>
        <taxon>Bacillariophyceae</taxon>
        <taxon>Bacillariophycidae</taxon>
        <taxon>Naviculales</taxon>
        <taxon>Naviculaceae</taxon>
        <taxon>Seminavis</taxon>
    </lineage>
</organism>
<name>A0A9N8DZ68_9STRA</name>
<protein>
    <submittedName>
        <fullName evidence="1">Uncharacterized protein</fullName>
    </submittedName>
</protein>
<sequence>MWRLDQCNNDNDKRCYDSSTRRSCYRERAFRLQNKLAQDCQRHIPEWNPKFCVEMVRIPTKARIGVITTAETQRFFEAEQLKDSWDPQTRQLYQVVSNLAEVCVVQVFAIQFNCQSGLEKIGKRI</sequence>
<dbReference type="Proteomes" id="UP001153069">
    <property type="component" value="Unassembled WGS sequence"/>
</dbReference>
<comment type="caution">
    <text evidence="1">The sequence shown here is derived from an EMBL/GenBank/DDBJ whole genome shotgun (WGS) entry which is preliminary data.</text>
</comment>
<keyword evidence="2" id="KW-1185">Reference proteome</keyword>
<accession>A0A9N8DZ68</accession>
<evidence type="ECO:0000313" key="1">
    <source>
        <dbReference type="EMBL" id="CAB9509315.1"/>
    </source>
</evidence>
<reference evidence="1" key="1">
    <citation type="submission" date="2020-06" db="EMBL/GenBank/DDBJ databases">
        <authorList>
            <consortium name="Plant Systems Biology data submission"/>
        </authorList>
    </citation>
    <scope>NUCLEOTIDE SEQUENCE</scope>
    <source>
        <strain evidence="1">D6</strain>
    </source>
</reference>
<evidence type="ECO:0000313" key="2">
    <source>
        <dbReference type="Proteomes" id="UP001153069"/>
    </source>
</evidence>
<dbReference type="EMBL" id="CAICTM010000383">
    <property type="protein sequence ID" value="CAB9509315.1"/>
    <property type="molecule type" value="Genomic_DNA"/>
</dbReference>
<dbReference type="AlphaFoldDB" id="A0A9N8DZ68"/>
<gene>
    <name evidence="1" type="ORF">SEMRO_384_G131540.1</name>
</gene>
<proteinExistence type="predicted"/>